<dbReference type="EMBL" id="VDCQ01000046">
    <property type="protein sequence ID" value="TNJ63264.1"/>
    <property type="molecule type" value="Genomic_DNA"/>
</dbReference>
<name>A0A5C4T2I5_9BACL</name>
<proteinExistence type="predicted"/>
<sequence length="63" mass="7368">MSKPKLAIEDRSISGITFFEPIIQEQPWSRLKAGQLENMRLLKKSARRGSAWDKRWGNALRIR</sequence>
<dbReference type="AlphaFoldDB" id="A0A5C4T2I5"/>
<gene>
    <name evidence="1" type="ORF">FE784_26755</name>
</gene>
<dbReference type="RefSeq" id="WP_139605318.1">
    <property type="nucleotide sequence ID" value="NZ_VDCQ01000046.1"/>
</dbReference>
<reference evidence="1 2" key="1">
    <citation type="submission" date="2019-05" db="EMBL/GenBank/DDBJ databases">
        <title>We sequenced the genome of Paenibacillus hemerocallicola KCTC 33185 for further insight into its adaptation and study the phylogeny of Paenibacillus.</title>
        <authorList>
            <person name="Narsing Rao M.P."/>
        </authorList>
    </citation>
    <scope>NUCLEOTIDE SEQUENCE [LARGE SCALE GENOMIC DNA]</scope>
    <source>
        <strain evidence="1 2">KCTC 33185</strain>
    </source>
</reference>
<accession>A0A5C4T2I5</accession>
<evidence type="ECO:0000313" key="2">
    <source>
        <dbReference type="Proteomes" id="UP000307943"/>
    </source>
</evidence>
<evidence type="ECO:0000313" key="1">
    <source>
        <dbReference type="EMBL" id="TNJ63264.1"/>
    </source>
</evidence>
<organism evidence="1 2">
    <name type="scientific">Paenibacillus hemerocallicola</name>
    <dbReference type="NCBI Taxonomy" id="1172614"/>
    <lineage>
        <taxon>Bacteria</taxon>
        <taxon>Bacillati</taxon>
        <taxon>Bacillota</taxon>
        <taxon>Bacilli</taxon>
        <taxon>Bacillales</taxon>
        <taxon>Paenibacillaceae</taxon>
        <taxon>Paenibacillus</taxon>
    </lineage>
</organism>
<dbReference type="Proteomes" id="UP000307943">
    <property type="component" value="Unassembled WGS sequence"/>
</dbReference>
<comment type="caution">
    <text evidence="1">The sequence shown here is derived from an EMBL/GenBank/DDBJ whole genome shotgun (WGS) entry which is preliminary data.</text>
</comment>
<protein>
    <submittedName>
        <fullName evidence="1">Uncharacterized protein</fullName>
    </submittedName>
</protein>
<keyword evidence="2" id="KW-1185">Reference proteome</keyword>